<evidence type="ECO:0000313" key="2">
    <source>
        <dbReference type="EMBL" id="SVB27669.1"/>
    </source>
</evidence>
<protein>
    <recommendedName>
        <fullName evidence="3">CoA transferase</fullName>
    </recommendedName>
</protein>
<keyword evidence="1" id="KW-0808">Transferase</keyword>
<reference evidence="2" key="1">
    <citation type="submission" date="2018-05" db="EMBL/GenBank/DDBJ databases">
        <authorList>
            <person name="Lanie J.A."/>
            <person name="Ng W.-L."/>
            <person name="Kazmierczak K.M."/>
            <person name="Andrzejewski T.M."/>
            <person name="Davidsen T.M."/>
            <person name="Wayne K.J."/>
            <person name="Tettelin H."/>
            <person name="Glass J.I."/>
            <person name="Rusch D."/>
            <person name="Podicherti R."/>
            <person name="Tsui H.-C.T."/>
            <person name="Winkler M.E."/>
        </authorList>
    </citation>
    <scope>NUCLEOTIDE SEQUENCE</scope>
</reference>
<dbReference type="InterPro" id="IPR003673">
    <property type="entry name" value="CoA-Trfase_fam_III"/>
</dbReference>
<feature type="non-terminal residue" evidence="2">
    <location>
        <position position="339"/>
    </location>
</feature>
<dbReference type="InterPro" id="IPR050483">
    <property type="entry name" value="CoA-transferase_III_domain"/>
</dbReference>
<dbReference type="InterPro" id="IPR023606">
    <property type="entry name" value="CoA-Trfase_III_dom_1_sf"/>
</dbReference>
<dbReference type="PANTHER" id="PTHR48207:SF4">
    <property type="entry name" value="BLL6097 PROTEIN"/>
    <property type="match status" value="1"/>
</dbReference>
<name>A0A382CP78_9ZZZZ</name>
<organism evidence="2">
    <name type="scientific">marine metagenome</name>
    <dbReference type="NCBI Taxonomy" id="408172"/>
    <lineage>
        <taxon>unclassified sequences</taxon>
        <taxon>metagenomes</taxon>
        <taxon>ecological metagenomes</taxon>
    </lineage>
</organism>
<dbReference type="SUPFAM" id="SSF89796">
    <property type="entry name" value="CoA-transferase family III (CaiB/BaiF)"/>
    <property type="match status" value="1"/>
</dbReference>
<dbReference type="PANTHER" id="PTHR48207">
    <property type="entry name" value="SUCCINATE--HYDROXYMETHYLGLUTARATE COA-TRANSFERASE"/>
    <property type="match status" value="1"/>
</dbReference>
<dbReference type="Pfam" id="PF02515">
    <property type="entry name" value="CoA_transf_3"/>
    <property type="match status" value="1"/>
</dbReference>
<accession>A0A382CP78</accession>
<dbReference type="Gene3D" id="3.30.1540.10">
    <property type="entry name" value="formyl-coa transferase, domain 3"/>
    <property type="match status" value="1"/>
</dbReference>
<dbReference type="Gene3D" id="3.40.50.10540">
    <property type="entry name" value="Crotonobetainyl-coa:carnitine coa-transferase, domain 1"/>
    <property type="match status" value="1"/>
</dbReference>
<proteinExistence type="predicted"/>
<gene>
    <name evidence="2" type="ORF">METZ01_LOCUS180523</name>
</gene>
<dbReference type="AlphaFoldDB" id="A0A382CP78"/>
<sequence>MKGALAGVRVIDSTTMVAMPTGTHILGDMGAEIIKVETHTMFRTEAARLMYADNQPGKQPWNRDGSFNSLQRSKLGITLNLKTDEGKDAFRELVQISDILVENNRAGTMDRLGLGYEAMRQIRPDLIYVSNTGFGHTGPWRRYAGIGRMFELTCGLSHFTGYPDEGPRRVGKAFFDLHVGWMSVFAILAALQHRHETGNGQWLDFAMYQVGVSTMGDVILDFLINGRPGGLMGNSHPSRAPHGVYPCKGEDEWLAIDIQTERQWRDLINIFGNPPWSKSDLFSSEIARKQNEQMLTNHMNCLTSSWHTKTLYHLLQQAGIPAAPVMNSRDVVTDPHLRE</sequence>
<dbReference type="InterPro" id="IPR044855">
    <property type="entry name" value="CoA-Trfase_III_dom3_sf"/>
</dbReference>
<dbReference type="EMBL" id="UINC01035372">
    <property type="protein sequence ID" value="SVB27669.1"/>
    <property type="molecule type" value="Genomic_DNA"/>
</dbReference>
<evidence type="ECO:0008006" key="3">
    <source>
        <dbReference type="Google" id="ProtNLM"/>
    </source>
</evidence>
<dbReference type="GO" id="GO:0008410">
    <property type="term" value="F:CoA-transferase activity"/>
    <property type="evidence" value="ECO:0007669"/>
    <property type="project" value="TreeGrafter"/>
</dbReference>
<evidence type="ECO:0000256" key="1">
    <source>
        <dbReference type="ARBA" id="ARBA00022679"/>
    </source>
</evidence>